<accession>A0A9K3DFR2</accession>
<feature type="transmembrane region" description="Helical" evidence="1">
    <location>
        <begin position="87"/>
        <end position="107"/>
    </location>
</feature>
<sequence length="110" mass="11341">MVWRKLGLTTTTIRRKNSKVNVVISLLLVLICSLMFDLFSGGDARRRSYGFVDGKSDGGVGVVFWMTGGGVGGGSGGGYGYGSQSNAGIAIAVTVMAGLAVAATLVYSNR</sequence>
<comment type="caution">
    <text evidence="2">The sequence shown here is derived from an EMBL/GenBank/DDBJ whole genome shotgun (WGS) entry which is preliminary data.</text>
</comment>
<evidence type="ECO:0000313" key="3">
    <source>
        <dbReference type="Proteomes" id="UP000215914"/>
    </source>
</evidence>
<feature type="transmembrane region" description="Helical" evidence="1">
    <location>
        <begin position="60"/>
        <end position="81"/>
    </location>
</feature>
<proteinExistence type="predicted"/>
<keyword evidence="1" id="KW-1133">Transmembrane helix</keyword>
<dbReference type="Gramene" id="mRNA:HanXRQr2_Chr17g0780351">
    <property type="protein sequence ID" value="CDS:HanXRQr2_Chr17g0780351.1"/>
    <property type="gene ID" value="HanXRQr2_Chr17g0780351"/>
</dbReference>
<dbReference type="EMBL" id="MNCJ02000332">
    <property type="protein sequence ID" value="KAF5753458.1"/>
    <property type="molecule type" value="Genomic_DNA"/>
</dbReference>
<keyword evidence="1" id="KW-0812">Transmembrane</keyword>
<name>A0A9K3DFR2_HELAN</name>
<evidence type="ECO:0000256" key="1">
    <source>
        <dbReference type="SAM" id="Phobius"/>
    </source>
</evidence>
<reference evidence="2" key="2">
    <citation type="submission" date="2020-06" db="EMBL/GenBank/DDBJ databases">
        <title>Helianthus annuus Genome sequencing and assembly Release 2.</title>
        <authorList>
            <person name="Gouzy J."/>
            <person name="Langlade N."/>
            <person name="Munos S."/>
        </authorList>
    </citation>
    <scope>NUCLEOTIDE SEQUENCE</scope>
    <source>
        <tissue evidence="2">Leaves</tissue>
    </source>
</reference>
<keyword evidence="3" id="KW-1185">Reference proteome</keyword>
<dbReference type="Proteomes" id="UP000215914">
    <property type="component" value="Unassembled WGS sequence"/>
</dbReference>
<dbReference type="AlphaFoldDB" id="A0A9K3DFR2"/>
<gene>
    <name evidence="2" type="ORF">HanXRQr2_Chr17g0780351</name>
</gene>
<reference evidence="2" key="1">
    <citation type="journal article" date="2017" name="Nature">
        <title>The sunflower genome provides insights into oil metabolism, flowering and Asterid evolution.</title>
        <authorList>
            <person name="Badouin H."/>
            <person name="Gouzy J."/>
            <person name="Grassa C.J."/>
            <person name="Murat F."/>
            <person name="Staton S.E."/>
            <person name="Cottret L."/>
            <person name="Lelandais-Briere C."/>
            <person name="Owens G.L."/>
            <person name="Carrere S."/>
            <person name="Mayjonade B."/>
            <person name="Legrand L."/>
            <person name="Gill N."/>
            <person name="Kane N.C."/>
            <person name="Bowers J.E."/>
            <person name="Hubner S."/>
            <person name="Bellec A."/>
            <person name="Berard A."/>
            <person name="Berges H."/>
            <person name="Blanchet N."/>
            <person name="Boniface M.C."/>
            <person name="Brunel D."/>
            <person name="Catrice O."/>
            <person name="Chaidir N."/>
            <person name="Claudel C."/>
            <person name="Donnadieu C."/>
            <person name="Faraut T."/>
            <person name="Fievet G."/>
            <person name="Helmstetter N."/>
            <person name="King M."/>
            <person name="Knapp S.J."/>
            <person name="Lai Z."/>
            <person name="Le Paslier M.C."/>
            <person name="Lippi Y."/>
            <person name="Lorenzon L."/>
            <person name="Mandel J.R."/>
            <person name="Marage G."/>
            <person name="Marchand G."/>
            <person name="Marquand E."/>
            <person name="Bret-Mestries E."/>
            <person name="Morien E."/>
            <person name="Nambeesan S."/>
            <person name="Nguyen T."/>
            <person name="Pegot-Espagnet P."/>
            <person name="Pouilly N."/>
            <person name="Raftis F."/>
            <person name="Sallet E."/>
            <person name="Schiex T."/>
            <person name="Thomas J."/>
            <person name="Vandecasteele C."/>
            <person name="Vares D."/>
            <person name="Vear F."/>
            <person name="Vautrin S."/>
            <person name="Crespi M."/>
            <person name="Mangin B."/>
            <person name="Burke J.M."/>
            <person name="Salse J."/>
            <person name="Munos S."/>
            <person name="Vincourt P."/>
            <person name="Rieseberg L.H."/>
            <person name="Langlade N.B."/>
        </authorList>
    </citation>
    <scope>NUCLEOTIDE SEQUENCE</scope>
    <source>
        <tissue evidence="2">Leaves</tissue>
    </source>
</reference>
<organism evidence="2 3">
    <name type="scientific">Helianthus annuus</name>
    <name type="common">Common sunflower</name>
    <dbReference type="NCBI Taxonomy" id="4232"/>
    <lineage>
        <taxon>Eukaryota</taxon>
        <taxon>Viridiplantae</taxon>
        <taxon>Streptophyta</taxon>
        <taxon>Embryophyta</taxon>
        <taxon>Tracheophyta</taxon>
        <taxon>Spermatophyta</taxon>
        <taxon>Magnoliopsida</taxon>
        <taxon>eudicotyledons</taxon>
        <taxon>Gunneridae</taxon>
        <taxon>Pentapetalae</taxon>
        <taxon>asterids</taxon>
        <taxon>campanulids</taxon>
        <taxon>Asterales</taxon>
        <taxon>Asteraceae</taxon>
        <taxon>Asteroideae</taxon>
        <taxon>Heliantheae alliance</taxon>
        <taxon>Heliantheae</taxon>
        <taxon>Helianthus</taxon>
    </lineage>
</organism>
<feature type="transmembrane region" description="Helical" evidence="1">
    <location>
        <begin position="20"/>
        <end position="39"/>
    </location>
</feature>
<keyword evidence="1" id="KW-0472">Membrane</keyword>
<evidence type="ECO:0000313" key="2">
    <source>
        <dbReference type="EMBL" id="KAF5753458.1"/>
    </source>
</evidence>
<protein>
    <submittedName>
        <fullName evidence="2">Uncharacterized protein</fullName>
    </submittedName>
</protein>